<accession>A0ABW6T2Q2</accession>
<dbReference type="Proteomes" id="UP001602013">
    <property type="component" value="Unassembled WGS sequence"/>
</dbReference>
<dbReference type="EMBL" id="JBIASD010000044">
    <property type="protein sequence ID" value="MFF3671337.1"/>
    <property type="molecule type" value="Genomic_DNA"/>
</dbReference>
<reference evidence="2 3" key="1">
    <citation type="submission" date="2024-10" db="EMBL/GenBank/DDBJ databases">
        <title>The Natural Products Discovery Center: Release of the First 8490 Sequenced Strains for Exploring Actinobacteria Biosynthetic Diversity.</title>
        <authorList>
            <person name="Kalkreuter E."/>
            <person name="Kautsar S.A."/>
            <person name="Yang D."/>
            <person name="Bader C.D."/>
            <person name="Teijaro C.N."/>
            <person name="Fluegel L."/>
            <person name="Davis C.M."/>
            <person name="Simpson J.R."/>
            <person name="Lauterbach L."/>
            <person name="Steele A.D."/>
            <person name="Gui C."/>
            <person name="Meng S."/>
            <person name="Li G."/>
            <person name="Viehrig K."/>
            <person name="Ye F."/>
            <person name="Su P."/>
            <person name="Kiefer A.F."/>
            <person name="Nichols A."/>
            <person name="Cepeda A.J."/>
            <person name="Yan W."/>
            <person name="Fan B."/>
            <person name="Jiang Y."/>
            <person name="Adhikari A."/>
            <person name="Zheng C.-J."/>
            <person name="Schuster L."/>
            <person name="Cowan T.M."/>
            <person name="Smanski M.J."/>
            <person name="Chevrette M.G."/>
            <person name="De Carvalho L.P.S."/>
            <person name="Shen B."/>
        </authorList>
    </citation>
    <scope>NUCLEOTIDE SEQUENCE [LARGE SCALE GENOMIC DNA]</scope>
    <source>
        <strain evidence="2 3">NPDC002173</strain>
    </source>
</reference>
<feature type="compositionally biased region" description="Pro residues" evidence="1">
    <location>
        <begin position="14"/>
        <end position="23"/>
    </location>
</feature>
<feature type="compositionally biased region" description="Polar residues" evidence="1">
    <location>
        <begin position="1"/>
        <end position="10"/>
    </location>
</feature>
<feature type="region of interest" description="Disordered" evidence="1">
    <location>
        <begin position="1"/>
        <end position="24"/>
    </location>
</feature>
<gene>
    <name evidence="2" type="ORF">ACFYXI_37710</name>
</gene>
<evidence type="ECO:0000313" key="3">
    <source>
        <dbReference type="Proteomes" id="UP001602013"/>
    </source>
</evidence>
<dbReference type="Pfam" id="PF19457">
    <property type="entry name" value="DUF5994"/>
    <property type="match status" value="1"/>
</dbReference>
<sequence>MTPNQFHTSQPATAVPPPAPPPDRSAMLRLRLDPTPRHLGAVDGAWWPYSTNAGDELPGLITEVDRRLKVKVLRVGLHPDAWTNIPHRIPASGRVIRVGWFHSIDLHLLSLHTATGDNWELLVIPPETGTAAAANAFRLATQGRGSARPADILVLSGSATDTSMTAQAEYRWENEGGHLANESPS</sequence>
<dbReference type="RefSeq" id="WP_387417522.1">
    <property type="nucleotide sequence ID" value="NZ_JBIASD010000044.1"/>
</dbReference>
<organism evidence="2 3">
    <name type="scientific">Microtetraspora malaysiensis</name>
    <dbReference type="NCBI Taxonomy" id="161358"/>
    <lineage>
        <taxon>Bacteria</taxon>
        <taxon>Bacillati</taxon>
        <taxon>Actinomycetota</taxon>
        <taxon>Actinomycetes</taxon>
        <taxon>Streptosporangiales</taxon>
        <taxon>Streptosporangiaceae</taxon>
        <taxon>Microtetraspora</taxon>
    </lineage>
</organism>
<evidence type="ECO:0000313" key="2">
    <source>
        <dbReference type="EMBL" id="MFF3671337.1"/>
    </source>
</evidence>
<name>A0ABW6T2Q2_9ACTN</name>
<keyword evidence="3" id="KW-1185">Reference proteome</keyword>
<protein>
    <submittedName>
        <fullName evidence="2">DUF5994 family protein</fullName>
    </submittedName>
</protein>
<dbReference type="InterPro" id="IPR046036">
    <property type="entry name" value="DUF5994"/>
</dbReference>
<comment type="caution">
    <text evidence="2">The sequence shown here is derived from an EMBL/GenBank/DDBJ whole genome shotgun (WGS) entry which is preliminary data.</text>
</comment>
<proteinExistence type="predicted"/>
<evidence type="ECO:0000256" key="1">
    <source>
        <dbReference type="SAM" id="MobiDB-lite"/>
    </source>
</evidence>